<dbReference type="PANTHER" id="PTHR38113:SF2">
    <property type="entry name" value="DUF2293 DOMAIN-CONTAINING PROTEIN"/>
    <property type="match status" value="1"/>
</dbReference>
<protein>
    <submittedName>
        <fullName evidence="2">DUF2293 domain-containing protein</fullName>
    </submittedName>
</protein>
<sequence length="361" mass="39491">MSKLERRVVEVAERALAARKVVSAIDVLTGLGWVRAREVDTWRQGRLDALERATAVEQARLVDAVALLASWAGRAGLEPGNAAYVAASRDRRELRFTLRGDDAVERAFRVQWVSPELTPARRARLAERQQAAPDLLAHAPDGPWACASCGEPGVTAPGAVAGLAPPPGAYQVVEGDERLCLGCADLGHLVFLPAGNAALSRRAKKESTLSAVVVRFNRRRKRYERQGILVEEAALARAEDQCLADEDVRERRRGRDEVRRAAADLSYQAGFAARIAELFPGCPPGRAEAIARHAGERSSGRVGRSAAARLLDEQAVTLAVVASVRHLDTDYDALLMRGVPRREARDRIRTRIDQVLTGWRR</sequence>
<dbReference type="Pfam" id="PF10056">
    <property type="entry name" value="DUF2293"/>
    <property type="match status" value="1"/>
</dbReference>
<feature type="domain" description="DUF2293" evidence="1">
    <location>
        <begin position="275"/>
        <end position="360"/>
    </location>
</feature>
<dbReference type="InterPro" id="IPR018744">
    <property type="entry name" value="DUF2293"/>
</dbReference>
<dbReference type="EMBL" id="BAAAGX010000016">
    <property type="protein sequence ID" value="GAA0250978.1"/>
    <property type="molecule type" value="Genomic_DNA"/>
</dbReference>
<accession>A0ABN0UHQ0</accession>
<reference evidence="2 3" key="1">
    <citation type="journal article" date="2019" name="Int. J. Syst. Evol. Microbiol.">
        <title>The Global Catalogue of Microorganisms (GCM) 10K type strain sequencing project: providing services to taxonomists for standard genome sequencing and annotation.</title>
        <authorList>
            <consortium name="The Broad Institute Genomics Platform"/>
            <consortium name="The Broad Institute Genome Sequencing Center for Infectious Disease"/>
            <person name="Wu L."/>
            <person name="Ma J."/>
        </authorList>
    </citation>
    <scope>NUCLEOTIDE SEQUENCE [LARGE SCALE GENOMIC DNA]</scope>
    <source>
        <strain evidence="2 3">JCM 10425</strain>
    </source>
</reference>
<name>A0ABN0UHQ0_9ACTN</name>
<dbReference type="PANTHER" id="PTHR38113">
    <property type="match status" value="1"/>
</dbReference>
<gene>
    <name evidence="2" type="ORF">GCM10009539_40120</name>
</gene>
<evidence type="ECO:0000313" key="2">
    <source>
        <dbReference type="EMBL" id="GAA0250978.1"/>
    </source>
</evidence>
<proteinExistence type="predicted"/>
<comment type="caution">
    <text evidence="2">The sequence shown here is derived from an EMBL/GenBank/DDBJ whole genome shotgun (WGS) entry which is preliminary data.</text>
</comment>
<keyword evidence="3" id="KW-1185">Reference proteome</keyword>
<dbReference type="Proteomes" id="UP001500967">
    <property type="component" value="Unassembled WGS sequence"/>
</dbReference>
<evidence type="ECO:0000313" key="3">
    <source>
        <dbReference type="Proteomes" id="UP001500967"/>
    </source>
</evidence>
<organism evidence="2 3">
    <name type="scientific">Cryptosporangium japonicum</name>
    <dbReference type="NCBI Taxonomy" id="80872"/>
    <lineage>
        <taxon>Bacteria</taxon>
        <taxon>Bacillati</taxon>
        <taxon>Actinomycetota</taxon>
        <taxon>Actinomycetes</taxon>
        <taxon>Cryptosporangiales</taxon>
        <taxon>Cryptosporangiaceae</taxon>
        <taxon>Cryptosporangium</taxon>
    </lineage>
</organism>
<evidence type="ECO:0000259" key="1">
    <source>
        <dbReference type="Pfam" id="PF10056"/>
    </source>
</evidence>
<dbReference type="RefSeq" id="WP_344650388.1">
    <property type="nucleotide sequence ID" value="NZ_BAAAGX010000016.1"/>
</dbReference>